<dbReference type="SUPFAM" id="SSF51430">
    <property type="entry name" value="NAD(P)-linked oxidoreductase"/>
    <property type="match status" value="1"/>
</dbReference>
<evidence type="ECO:0000259" key="2">
    <source>
        <dbReference type="Pfam" id="PF00248"/>
    </source>
</evidence>
<reference evidence="3 4" key="1">
    <citation type="submission" date="2015-11" db="EMBL/GenBank/DDBJ databases">
        <title>Expanding the genomic diversity of Burkholderia species for the development of highly accurate diagnostics.</title>
        <authorList>
            <person name="Sahl J."/>
            <person name="Keim P."/>
            <person name="Wagner D."/>
        </authorList>
    </citation>
    <scope>NUCLEOTIDE SEQUENCE [LARGE SCALE GENOMIC DNA]</scope>
    <source>
        <strain evidence="3 4">MSMB2036</strain>
    </source>
</reference>
<name>A0A103R1A6_9BURK</name>
<proteinExistence type="predicted"/>
<dbReference type="AlphaFoldDB" id="A0A103R1A6"/>
<keyword evidence="1" id="KW-0560">Oxidoreductase</keyword>
<dbReference type="Gene3D" id="3.20.20.100">
    <property type="entry name" value="NADP-dependent oxidoreductase domain"/>
    <property type="match status" value="1"/>
</dbReference>
<dbReference type="InterPro" id="IPR023210">
    <property type="entry name" value="NADP_OxRdtase_dom"/>
</dbReference>
<dbReference type="PRINTS" id="PR00069">
    <property type="entry name" value="ALDKETRDTASE"/>
</dbReference>
<evidence type="ECO:0000313" key="3">
    <source>
        <dbReference type="EMBL" id="KVG59364.1"/>
    </source>
</evidence>
<comment type="caution">
    <text evidence="3">The sequence shown here is derived from an EMBL/GenBank/DDBJ whole genome shotgun (WGS) entry which is preliminary data.</text>
</comment>
<gene>
    <name evidence="3" type="ORF">WJ33_34180</name>
</gene>
<dbReference type="CDD" id="cd19080">
    <property type="entry name" value="AKR_AKR9A_9B"/>
    <property type="match status" value="1"/>
</dbReference>
<feature type="domain" description="NADP-dependent oxidoreductase" evidence="2">
    <location>
        <begin position="18"/>
        <end position="317"/>
    </location>
</feature>
<dbReference type="PANTHER" id="PTHR43364">
    <property type="entry name" value="NADH-SPECIFIC METHYLGLYOXAL REDUCTASE-RELATED"/>
    <property type="match status" value="1"/>
</dbReference>
<organism evidence="3 4">
    <name type="scientific">Burkholderia ubonensis</name>
    <dbReference type="NCBI Taxonomy" id="101571"/>
    <lineage>
        <taxon>Bacteria</taxon>
        <taxon>Pseudomonadati</taxon>
        <taxon>Pseudomonadota</taxon>
        <taxon>Betaproteobacteria</taxon>
        <taxon>Burkholderiales</taxon>
        <taxon>Burkholderiaceae</taxon>
        <taxon>Burkholderia</taxon>
        <taxon>Burkholderia cepacia complex</taxon>
    </lineage>
</organism>
<protein>
    <submittedName>
        <fullName evidence="3">Oxidoreductase</fullName>
    </submittedName>
</protein>
<accession>A0A103R1A6</accession>
<dbReference type="RefSeq" id="WP_059756739.1">
    <property type="nucleotide sequence ID" value="NZ_CP013415.1"/>
</dbReference>
<dbReference type="PANTHER" id="PTHR43364:SF4">
    <property type="entry name" value="NAD(P)-LINKED OXIDOREDUCTASE SUPERFAMILY PROTEIN"/>
    <property type="match status" value="1"/>
</dbReference>
<dbReference type="GO" id="GO:0005829">
    <property type="term" value="C:cytosol"/>
    <property type="evidence" value="ECO:0007669"/>
    <property type="project" value="TreeGrafter"/>
</dbReference>
<dbReference type="InterPro" id="IPR050523">
    <property type="entry name" value="AKR_Detox_Biosynth"/>
</dbReference>
<evidence type="ECO:0000256" key="1">
    <source>
        <dbReference type="ARBA" id="ARBA00023002"/>
    </source>
</evidence>
<dbReference type="Proteomes" id="UP000064029">
    <property type="component" value="Unassembled WGS sequence"/>
</dbReference>
<dbReference type="OrthoDB" id="5488419at2"/>
<evidence type="ECO:0000313" key="4">
    <source>
        <dbReference type="Proteomes" id="UP000064029"/>
    </source>
</evidence>
<dbReference type="InterPro" id="IPR020471">
    <property type="entry name" value="AKR"/>
</dbReference>
<dbReference type="EMBL" id="LOXM01000217">
    <property type="protein sequence ID" value="KVG59364.1"/>
    <property type="molecule type" value="Genomic_DNA"/>
</dbReference>
<dbReference type="InterPro" id="IPR036812">
    <property type="entry name" value="NAD(P)_OxRdtase_dom_sf"/>
</dbReference>
<dbReference type="GO" id="GO:0016491">
    <property type="term" value="F:oxidoreductase activity"/>
    <property type="evidence" value="ECO:0007669"/>
    <property type="project" value="UniProtKB-KW"/>
</dbReference>
<sequence length="352" mass="37516">MRHTTLGARTGLRVSECALGTANFGTSWGGGASRADALAMLERFADANGTFIDTADCYQYGDAESIVGEFLTGRRDLFVVGSKFGYGASPAPHVLDTGNSAKTMTRAVEASLKRLRTDYLDLYWVHFPDGVTPIEEILYAFDALVRAGKVLYIGLSNFPAWRVSRAAAIADLRGWAPVAAIQTEYSLVERSAERELLPMAASLGIGVASWSPLGGGLLTAKYRQGRQGRLTDWGGRVIRFEDSAQRTGILDAVLAIASESGHAPAQVALAWTLARARACRTGFVPVLGPRSRVQLDACLDSLSIALDAAQLARLNAASAIQAGSPHEVGANALERMLGSERHRVEPRSGVPA</sequence>
<dbReference type="Pfam" id="PF00248">
    <property type="entry name" value="Aldo_ket_red"/>
    <property type="match status" value="1"/>
</dbReference>